<sequence>MSIFRRNKPTDSSFSAGPSGDCTTHSPCRELLAMPAAERDGLLRLIMAKTSELGPDAISVYLNDELSARLVVMAAGDSGRYQRAYPVLAHLTSRWGVTPPDLLLRAVENMRRDNVEVGAHDQGENSPLYTVVDQGVSGAAHLVRLEQALGVDLPYGAIIGIPREHQILAVPIRKAGDVAAIEAMLRLVRDVGSQASDRLSLDVFWLHQGRLHPLHAESKNGRLEQIFPPPEFRQLLEQLPRD</sequence>
<proteinExistence type="predicted"/>
<dbReference type="RefSeq" id="WP_285617304.1">
    <property type="nucleotide sequence ID" value="NZ_BSTJ01000001.1"/>
</dbReference>
<organism evidence="2 3">
    <name type="scientific">Actinoallomurus iriomotensis</name>
    <dbReference type="NCBI Taxonomy" id="478107"/>
    <lineage>
        <taxon>Bacteria</taxon>
        <taxon>Bacillati</taxon>
        <taxon>Actinomycetota</taxon>
        <taxon>Actinomycetes</taxon>
        <taxon>Streptosporangiales</taxon>
        <taxon>Thermomonosporaceae</taxon>
        <taxon>Actinoallomurus</taxon>
    </lineage>
</organism>
<feature type="compositionally biased region" description="Polar residues" evidence="1">
    <location>
        <begin position="10"/>
        <end position="22"/>
    </location>
</feature>
<name>A0A9W6RDW4_9ACTN</name>
<dbReference type="Proteomes" id="UP001165135">
    <property type="component" value="Unassembled WGS sequence"/>
</dbReference>
<accession>A0A9W6RDW4</accession>
<dbReference type="EMBL" id="BSTJ01000001">
    <property type="protein sequence ID" value="GLY72302.1"/>
    <property type="molecule type" value="Genomic_DNA"/>
</dbReference>
<protein>
    <submittedName>
        <fullName evidence="2">Uncharacterized protein</fullName>
    </submittedName>
</protein>
<dbReference type="AlphaFoldDB" id="A0A9W6RDW4"/>
<comment type="caution">
    <text evidence="2">The sequence shown here is derived from an EMBL/GenBank/DDBJ whole genome shotgun (WGS) entry which is preliminary data.</text>
</comment>
<evidence type="ECO:0000313" key="3">
    <source>
        <dbReference type="Proteomes" id="UP001165135"/>
    </source>
</evidence>
<feature type="region of interest" description="Disordered" evidence="1">
    <location>
        <begin position="1"/>
        <end position="22"/>
    </location>
</feature>
<evidence type="ECO:0000313" key="2">
    <source>
        <dbReference type="EMBL" id="GLY72302.1"/>
    </source>
</evidence>
<gene>
    <name evidence="2" type="ORF">Airi01_005690</name>
</gene>
<evidence type="ECO:0000256" key="1">
    <source>
        <dbReference type="SAM" id="MobiDB-lite"/>
    </source>
</evidence>
<reference evidence="2" key="1">
    <citation type="submission" date="2023-03" db="EMBL/GenBank/DDBJ databases">
        <title>Actinoallomurus iriomotensis NBRC 103681.</title>
        <authorList>
            <person name="Ichikawa N."/>
            <person name="Sato H."/>
            <person name="Tonouchi N."/>
        </authorList>
    </citation>
    <scope>NUCLEOTIDE SEQUENCE</scope>
    <source>
        <strain evidence="2">NBRC 103681</strain>
    </source>
</reference>